<dbReference type="EMBL" id="CAJJDN010000015">
    <property type="protein sequence ID" value="CAD8061162.1"/>
    <property type="molecule type" value="Genomic_DNA"/>
</dbReference>
<evidence type="ECO:0000313" key="1">
    <source>
        <dbReference type="EMBL" id="CAD8061162.1"/>
    </source>
</evidence>
<keyword evidence="2" id="KW-1185">Reference proteome</keyword>
<reference evidence="1" key="1">
    <citation type="submission" date="2021-01" db="EMBL/GenBank/DDBJ databases">
        <authorList>
            <consortium name="Genoscope - CEA"/>
            <person name="William W."/>
        </authorList>
    </citation>
    <scope>NUCLEOTIDE SEQUENCE</scope>
</reference>
<dbReference type="AlphaFoldDB" id="A0A8S1L6G5"/>
<accession>A0A8S1L6G5</accession>
<dbReference type="Proteomes" id="UP000692954">
    <property type="component" value="Unassembled WGS sequence"/>
</dbReference>
<gene>
    <name evidence="1" type="ORF">PSON_ATCC_30995.1.T0150164</name>
</gene>
<sequence length="37" mass="4412">MANEICQKSKDKQLISSSKIIQMIDLIRKYKSKIYYC</sequence>
<protein>
    <submittedName>
        <fullName evidence="1">Uncharacterized protein</fullName>
    </submittedName>
</protein>
<comment type="caution">
    <text evidence="1">The sequence shown here is derived from an EMBL/GenBank/DDBJ whole genome shotgun (WGS) entry which is preliminary data.</text>
</comment>
<proteinExistence type="predicted"/>
<evidence type="ECO:0000313" key="2">
    <source>
        <dbReference type="Proteomes" id="UP000692954"/>
    </source>
</evidence>
<organism evidence="1 2">
    <name type="scientific">Paramecium sonneborni</name>
    <dbReference type="NCBI Taxonomy" id="65129"/>
    <lineage>
        <taxon>Eukaryota</taxon>
        <taxon>Sar</taxon>
        <taxon>Alveolata</taxon>
        <taxon>Ciliophora</taxon>
        <taxon>Intramacronucleata</taxon>
        <taxon>Oligohymenophorea</taxon>
        <taxon>Peniculida</taxon>
        <taxon>Parameciidae</taxon>
        <taxon>Paramecium</taxon>
    </lineage>
</organism>
<name>A0A8S1L6G5_9CILI</name>